<reference evidence="1 2" key="1">
    <citation type="journal article" date="2005" name="DNA Res.">
        <title>Complete genome sequence of the facultative anaerobic magnetotactic bacterium Magnetospirillum sp. strain AMB-1.</title>
        <authorList>
            <person name="Matsunaga T."/>
            <person name="Okamura Y."/>
            <person name="Fukuda Y."/>
            <person name="Wahyudi A.T."/>
            <person name="Murase Y."/>
            <person name="Takeyama H."/>
        </authorList>
    </citation>
    <scope>NUCLEOTIDE SEQUENCE [LARGE SCALE GENOMIC DNA]</scope>
    <source>
        <strain evidence="2">ATCC 700264 / AMB-1</strain>
    </source>
</reference>
<protein>
    <submittedName>
        <fullName evidence="1">Uncharacterized protein</fullName>
    </submittedName>
</protein>
<dbReference type="EMBL" id="AP007255">
    <property type="protein sequence ID" value="BAE49461.1"/>
    <property type="molecule type" value="Genomic_DNA"/>
</dbReference>
<dbReference type="HOGENOM" id="CLU_396809_0_0_5"/>
<dbReference type="AlphaFoldDB" id="Q2W9L4"/>
<gene>
    <name evidence="1" type="ordered locus">amb0657</name>
</gene>
<dbReference type="STRING" id="342108.amb0657"/>
<keyword evidence="2" id="KW-1185">Reference proteome</keyword>
<dbReference type="KEGG" id="mag:amb0657"/>
<dbReference type="Proteomes" id="UP000007058">
    <property type="component" value="Chromosome"/>
</dbReference>
<evidence type="ECO:0000313" key="1">
    <source>
        <dbReference type="EMBL" id="BAE49461.1"/>
    </source>
</evidence>
<organism evidence="1 2">
    <name type="scientific">Paramagnetospirillum magneticum (strain ATCC 700264 / AMB-1)</name>
    <name type="common">Magnetospirillum magneticum</name>
    <dbReference type="NCBI Taxonomy" id="342108"/>
    <lineage>
        <taxon>Bacteria</taxon>
        <taxon>Pseudomonadati</taxon>
        <taxon>Pseudomonadota</taxon>
        <taxon>Alphaproteobacteria</taxon>
        <taxon>Rhodospirillales</taxon>
        <taxon>Magnetospirillaceae</taxon>
        <taxon>Paramagnetospirillum</taxon>
    </lineage>
</organism>
<proteinExistence type="predicted"/>
<evidence type="ECO:0000313" key="2">
    <source>
        <dbReference type="Proteomes" id="UP000007058"/>
    </source>
</evidence>
<accession>Q2W9L4</accession>
<sequence>MGIAHFAPGHVQTADVEQRWGGKAQRWLGTDQPDPSSTDVRMCRRNDTMSLVLNAGGKQSDLCGSRVRGYCPHHESGDGDLCGYRRQHIVAAEGHVQHWCFTHASLPHPMPEPLKGQGFDEVIIDESPKGQGFDEVIIDESPWLTTMIGHENILIDSLISKKWIIPDAESDFVGLPTHRTNQLLQYIIQAFCASGIGRLRKSSMKMIRSLECKTVIYYLLRTKIEIADIVTPEMSKAAAERALEAAKSHNALLMKLKQLLELVVLTLEGPGDESPYLQVADGSSVTMMWRKDIHEDWYSLPIAHLDATMQPEIARQWLPDLSIKSYAETAMVPEGVYIRQVRDQAVSYTMIRPDENASPQNQQTQRNNCACIARFLEAKEHQYAAQRMVAIMPKGTEAEVLRTFTPSANTGIAHFGNIRGFDGWNGVGYEVIIGRPQIKPSDAEEIAWVVFGKVGQSLNGERYPVRDFKRLMADGTGRHAKQVYHPDPCAEAVRWAHTEGELLQVIARARHVWRDPSNPLQIDIATNVPLPIPVNELISWDDLMAEATPLALMAARGIIPDDWNGRALVLSDKFPTVDAAKSWAHRNGAIDFVANSNNKVTIGERHEVNIRPYRYRIAGKRQSSILHARSDISDPRAVAEKYLGPLDRWELVQKSIEGLPPSLVLSPVRGGSVVVPLGFSIRGRPLEEFMRAAA</sequence>
<name>Q2W9L4_PARM1</name>